<feature type="compositionally biased region" description="Gly residues" evidence="6">
    <location>
        <begin position="1"/>
        <end position="24"/>
    </location>
</feature>
<dbReference type="InterPro" id="IPR045843">
    <property type="entry name" value="IND-like"/>
</dbReference>
<evidence type="ECO:0000259" key="7">
    <source>
        <dbReference type="PROSITE" id="PS50888"/>
    </source>
</evidence>
<evidence type="ECO:0000313" key="9">
    <source>
        <dbReference type="Proteomes" id="UP000306102"/>
    </source>
</evidence>
<gene>
    <name evidence="8" type="ORF">TEA_021539</name>
</gene>
<dbReference type="InterPro" id="IPR045239">
    <property type="entry name" value="bHLH95_bHLH"/>
</dbReference>
<dbReference type="Gene3D" id="4.10.280.10">
    <property type="entry name" value="Helix-loop-helix DNA-binding domain"/>
    <property type="match status" value="1"/>
</dbReference>
<proteinExistence type="predicted"/>
<accession>A0A4S4EQF0</accession>
<evidence type="ECO:0000256" key="5">
    <source>
        <dbReference type="ARBA" id="ARBA00023242"/>
    </source>
</evidence>
<protein>
    <recommendedName>
        <fullName evidence="7">BHLH domain-containing protein</fullName>
    </recommendedName>
</protein>
<reference evidence="8 9" key="1">
    <citation type="journal article" date="2018" name="Proc. Natl. Acad. Sci. U.S.A.">
        <title>Draft genome sequence of Camellia sinensis var. sinensis provides insights into the evolution of the tea genome and tea quality.</title>
        <authorList>
            <person name="Wei C."/>
            <person name="Yang H."/>
            <person name="Wang S."/>
            <person name="Zhao J."/>
            <person name="Liu C."/>
            <person name="Gao L."/>
            <person name="Xia E."/>
            <person name="Lu Y."/>
            <person name="Tai Y."/>
            <person name="She G."/>
            <person name="Sun J."/>
            <person name="Cao H."/>
            <person name="Tong W."/>
            <person name="Gao Q."/>
            <person name="Li Y."/>
            <person name="Deng W."/>
            <person name="Jiang X."/>
            <person name="Wang W."/>
            <person name="Chen Q."/>
            <person name="Zhang S."/>
            <person name="Li H."/>
            <person name="Wu J."/>
            <person name="Wang P."/>
            <person name="Li P."/>
            <person name="Shi C."/>
            <person name="Zheng F."/>
            <person name="Jian J."/>
            <person name="Huang B."/>
            <person name="Shan D."/>
            <person name="Shi M."/>
            <person name="Fang C."/>
            <person name="Yue Y."/>
            <person name="Li F."/>
            <person name="Li D."/>
            <person name="Wei S."/>
            <person name="Han B."/>
            <person name="Jiang C."/>
            <person name="Yin Y."/>
            <person name="Xia T."/>
            <person name="Zhang Z."/>
            <person name="Bennetzen J.L."/>
            <person name="Zhao S."/>
            <person name="Wan X."/>
        </authorList>
    </citation>
    <scope>NUCLEOTIDE SEQUENCE [LARGE SCALE GENOMIC DNA]</scope>
    <source>
        <strain evidence="9">cv. Shuchazao</strain>
        <tissue evidence="8">Leaf</tissue>
    </source>
</reference>
<comment type="caution">
    <text evidence="8">The sequence shown here is derived from an EMBL/GenBank/DDBJ whole genome shotgun (WGS) entry which is preliminary data.</text>
</comment>
<keyword evidence="5" id="KW-0539">Nucleus</keyword>
<evidence type="ECO:0000256" key="2">
    <source>
        <dbReference type="ARBA" id="ARBA00023015"/>
    </source>
</evidence>
<dbReference type="GO" id="GO:0046983">
    <property type="term" value="F:protein dimerization activity"/>
    <property type="evidence" value="ECO:0007669"/>
    <property type="project" value="InterPro"/>
</dbReference>
<dbReference type="STRING" id="542762.A0A4S4EQF0"/>
<dbReference type="EMBL" id="SDRB02002725">
    <property type="protein sequence ID" value="THG18991.1"/>
    <property type="molecule type" value="Genomic_DNA"/>
</dbReference>
<organism evidence="8 9">
    <name type="scientific">Camellia sinensis var. sinensis</name>
    <name type="common">China tea</name>
    <dbReference type="NCBI Taxonomy" id="542762"/>
    <lineage>
        <taxon>Eukaryota</taxon>
        <taxon>Viridiplantae</taxon>
        <taxon>Streptophyta</taxon>
        <taxon>Embryophyta</taxon>
        <taxon>Tracheophyta</taxon>
        <taxon>Spermatophyta</taxon>
        <taxon>Magnoliopsida</taxon>
        <taxon>eudicotyledons</taxon>
        <taxon>Gunneridae</taxon>
        <taxon>Pentapetalae</taxon>
        <taxon>asterids</taxon>
        <taxon>Ericales</taxon>
        <taxon>Theaceae</taxon>
        <taxon>Camellia</taxon>
    </lineage>
</organism>
<dbReference type="PANTHER" id="PTHR16223:SF51">
    <property type="entry name" value="TRANSCRIPTION FACTOR BHLH117-RELATED"/>
    <property type="match status" value="1"/>
</dbReference>
<evidence type="ECO:0000256" key="3">
    <source>
        <dbReference type="ARBA" id="ARBA00023125"/>
    </source>
</evidence>
<dbReference type="Pfam" id="PF00010">
    <property type="entry name" value="HLH"/>
    <property type="match status" value="1"/>
</dbReference>
<dbReference type="Proteomes" id="UP000306102">
    <property type="component" value="Unassembled WGS sequence"/>
</dbReference>
<dbReference type="GO" id="GO:0005634">
    <property type="term" value="C:nucleus"/>
    <property type="evidence" value="ECO:0007669"/>
    <property type="project" value="UniProtKB-SubCell"/>
</dbReference>
<keyword evidence="2" id="KW-0805">Transcription regulation</keyword>
<dbReference type="PANTHER" id="PTHR16223">
    <property type="entry name" value="TRANSCRIPTION FACTOR BHLH83-RELATED"/>
    <property type="match status" value="1"/>
</dbReference>
<dbReference type="AlphaFoldDB" id="A0A4S4EQF0"/>
<dbReference type="InterPro" id="IPR011598">
    <property type="entry name" value="bHLH_dom"/>
</dbReference>
<feature type="region of interest" description="Disordered" evidence="6">
    <location>
        <begin position="141"/>
        <end position="163"/>
    </location>
</feature>
<keyword evidence="9" id="KW-1185">Reference proteome</keyword>
<dbReference type="PROSITE" id="PS50888">
    <property type="entry name" value="BHLH"/>
    <property type="match status" value="1"/>
</dbReference>
<evidence type="ECO:0000313" key="8">
    <source>
        <dbReference type="EMBL" id="THG18991.1"/>
    </source>
</evidence>
<feature type="domain" description="BHLH" evidence="7">
    <location>
        <begin position="200"/>
        <end position="298"/>
    </location>
</feature>
<dbReference type="InterPro" id="IPR036638">
    <property type="entry name" value="HLH_DNA-bd_sf"/>
</dbReference>
<feature type="compositionally biased region" description="Polar residues" evidence="6">
    <location>
        <begin position="153"/>
        <end position="163"/>
    </location>
</feature>
<feature type="region of interest" description="Disordered" evidence="6">
    <location>
        <begin position="1"/>
        <end position="27"/>
    </location>
</feature>
<comment type="subcellular location">
    <subcellularLocation>
        <location evidence="1">Nucleus</location>
    </subcellularLocation>
</comment>
<dbReference type="SMART" id="SM00353">
    <property type="entry name" value="HLH"/>
    <property type="match status" value="1"/>
</dbReference>
<dbReference type="CDD" id="cd11393">
    <property type="entry name" value="bHLH_AtbHLH_like"/>
    <property type="match status" value="1"/>
</dbReference>
<dbReference type="SUPFAM" id="SSF47459">
    <property type="entry name" value="HLH, helix-loop-helix DNA-binding domain"/>
    <property type="match status" value="1"/>
</dbReference>
<dbReference type="GO" id="GO:0000978">
    <property type="term" value="F:RNA polymerase II cis-regulatory region sequence-specific DNA binding"/>
    <property type="evidence" value="ECO:0007669"/>
    <property type="project" value="TreeGrafter"/>
</dbReference>
<keyword evidence="4" id="KW-0804">Transcription</keyword>
<evidence type="ECO:0000256" key="6">
    <source>
        <dbReference type="SAM" id="MobiDB-lite"/>
    </source>
</evidence>
<evidence type="ECO:0000256" key="1">
    <source>
        <dbReference type="ARBA" id="ARBA00004123"/>
    </source>
</evidence>
<keyword evidence="3" id="KW-0238">DNA-binding</keyword>
<dbReference type="GO" id="GO:0000981">
    <property type="term" value="F:DNA-binding transcription factor activity, RNA polymerase II-specific"/>
    <property type="evidence" value="ECO:0007669"/>
    <property type="project" value="TreeGrafter"/>
</dbReference>
<name>A0A4S4EQF0_CAMSN</name>
<sequence length="341" mass="36582">MQPCGGVGGGGGGGVGGGGGGGELSRGLARFKSAPSTWLEALLESEEEENDPLKPTTQCLTQLLPTASSAPPSAAASYVSSADPGLFDSRGGGASSGLGFLRQNSSPAEFLTQMSSSDSYLSNFGIPVNYDFLSSSIDVSPSSKRSREIDPQHPSSKFSSQLKVEQSGQLHGGMSGLLDAEMEKLLEDSVPCRVRAKRGCATHPRSIAERVRRTRISDRIRKLQELVPNMDKMEQKVIVETADDWAYLQEIMKAGVGSGYAFEVLDSSNSHVQGDQYGSLQTNTADMLDEAVEYVKFLQRQIQGNIRYYVYIGAVVMVCTMVPQLPKLDEAGFNARLVVSH</sequence>
<evidence type="ECO:0000256" key="4">
    <source>
        <dbReference type="ARBA" id="ARBA00023163"/>
    </source>
</evidence>